<evidence type="ECO:0000313" key="4">
    <source>
        <dbReference type="Proteomes" id="UP000215145"/>
    </source>
</evidence>
<dbReference type="PRINTS" id="PR00834">
    <property type="entry name" value="PROTEASES2C"/>
</dbReference>
<proteinExistence type="predicted"/>
<name>A0A229P4R5_9BACL</name>
<dbReference type="SUPFAM" id="SSF50494">
    <property type="entry name" value="Trypsin-like serine proteases"/>
    <property type="match status" value="1"/>
</dbReference>
<dbReference type="Proteomes" id="UP000215145">
    <property type="component" value="Unassembled WGS sequence"/>
</dbReference>
<dbReference type="GO" id="GO:0004252">
    <property type="term" value="F:serine-type endopeptidase activity"/>
    <property type="evidence" value="ECO:0007669"/>
    <property type="project" value="InterPro"/>
</dbReference>
<accession>A0A229P4R5</accession>
<dbReference type="InterPro" id="IPR012854">
    <property type="entry name" value="Cu_amine_oxidase-like_N"/>
</dbReference>
<dbReference type="Gene3D" id="3.30.457.10">
    <property type="entry name" value="Copper amine oxidase-like, N-terminal domain"/>
    <property type="match status" value="1"/>
</dbReference>
<keyword evidence="1" id="KW-0378">Hydrolase</keyword>
<dbReference type="InterPro" id="IPR001940">
    <property type="entry name" value="Peptidase_S1C"/>
</dbReference>
<feature type="domain" description="Copper amine oxidase-like N-terminal" evidence="2">
    <location>
        <begin position="82"/>
        <end position="189"/>
    </location>
</feature>
<organism evidence="3 4">
    <name type="scientific">Paenibacillus herberti</name>
    <dbReference type="NCBI Taxonomy" id="1619309"/>
    <lineage>
        <taxon>Bacteria</taxon>
        <taxon>Bacillati</taxon>
        <taxon>Bacillota</taxon>
        <taxon>Bacilli</taxon>
        <taxon>Bacillales</taxon>
        <taxon>Paenibacillaceae</taxon>
        <taxon>Paenibacillus</taxon>
    </lineage>
</organism>
<dbReference type="Pfam" id="PF13365">
    <property type="entry name" value="Trypsin_2"/>
    <property type="match status" value="1"/>
</dbReference>
<dbReference type="Gene3D" id="2.40.10.120">
    <property type="match status" value="1"/>
</dbReference>
<dbReference type="PANTHER" id="PTHR22939:SF129">
    <property type="entry name" value="SERINE PROTEASE HTRA2, MITOCHONDRIAL"/>
    <property type="match status" value="1"/>
</dbReference>
<evidence type="ECO:0000313" key="3">
    <source>
        <dbReference type="EMBL" id="OXM17253.1"/>
    </source>
</evidence>
<dbReference type="Pfam" id="PF07833">
    <property type="entry name" value="Cu_amine_oxidN1"/>
    <property type="match status" value="1"/>
</dbReference>
<comment type="caution">
    <text evidence="3">The sequence shown here is derived from an EMBL/GenBank/DDBJ whole genome shotgun (WGS) entry which is preliminary data.</text>
</comment>
<dbReference type="InterPro" id="IPR036582">
    <property type="entry name" value="Mao_N_sf"/>
</dbReference>
<dbReference type="SUPFAM" id="SSF55383">
    <property type="entry name" value="Copper amine oxidase, domain N"/>
    <property type="match status" value="1"/>
</dbReference>
<dbReference type="PANTHER" id="PTHR22939">
    <property type="entry name" value="SERINE PROTEASE FAMILY S1C HTRA-RELATED"/>
    <property type="match status" value="1"/>
</dbReference>
<dbReference type="EMBL" id="NMUQ01000001">
    <property type="protein sequence ID" value="OXM17253.1"/>
    <property type="molecule type" value="Genomic_DNA"/>
</dbReference>
<keyword evidence="4" id="KW-1185">Reference proteome</keyword>
<reference evidence="3 4" key="1">
    <citation type="submission" date="2017-07" db="EMBL/GenBank/DDBJ databases">
        <title>Paenibacillus herberti R33 genome sequencing and assembly.</title>
        <authorList>
            <person name="Su W."/>
        </authorList>
    </citation>
    <scope>NUCLEOTIDE SEQUENCE [LARGE SCALE GENOMIC DNA]</scope>
    <source>
        <strain evidence="3 4">R33</strain>
    </source>
</reference>
<dbReference type="InterPro" id="IPR009003">
    <property type="entry name" value="Peptidase_S1_PA"/>
</dbReference>
<dbReference type="AlphaFoldDB" id="A0A229P4R5"/>
<keyword evidence="1" id="KW-0645">Protease</keyword>
<gene>
    <name evidence="3" type="ORF">CGZ75_11775</name>
</gene>
<sequence>MVRYWKFRILLDLKRGNYPLTIIKPNESFIRRMGTMLAIPLLAGALVAAPVASAAATTAKPYAKSTSTASATVKNGAITVIMDGKKLALKSQPLQSKGKILVPMKDIFKALGASVTWEPTTRTIIATSGGYMTMTLQVGASQAAVNGKSVKLDAPATLRNGVTYVPIRFVAETLGALVKWDSAARTVRIQSAEAQQLEAMEKEERERLERRLSTAAIVALNDDSVVMIRTDYGQGSGVVVGDRYVLTNLHVMKEAKSGSILTNDGRTLDIVGVAAFDEKNDLALLLTKQDLELDSVEFGSLDDMQKGDPVVAIGSPLGVQNTVSEGVISNFGYDNGSIYYQVSAPIDHGSSGGGLFNQYGELIGLTTSGYEDTAANINFAIASEDAIELIRTADFDPAKVTFLKSSLPDTLEGVSPEEMTKLLQKEFGSVPGSDGELELSGWKVSRDASGWLQLTANANTDFYDYYGSKMQKDLRVWAANTALELKRMLPNDKIQVQLFYDKKVSFEPRGYDAGTVVALADGKWQVRFAILDVQFKEEMLIRVNP</sequence>
<dbReference type="GO" id="GO:0006515">
    <property type="term" value="P:protein quality control for misfolded or incompletely synthesized proteins"/>
    <property type="evidence" value="ECO:0007669"/>
    <property type="project" value="TreeGrafter"/>
</dbReference>
<protein>
    <recommendedName>
        <fullName evidence="2">Copper amine oxidase-like N-terminal domain-containing protein</fullName>
    </recommendedName>
</protein>
<evidence type="ECO:0000256" key="1">
    <source>
        <dbReference type="ARBA" id="ARBA00022825"/>
    </source>
</evidence>
<keyword evidence="1" id="KW-0720">Serine protease</keyword>
<evidence type="ECO:0000259" key="2">
    <source>
        <dbReference type="Pfam" id="PF07833"/>
    </source>
</evidence>
<dbReference type="GO" id="GO:0042597">
    <property type="term" value="C:periplasmic space"/>
    <property type="evidence" value="ECO:0007669"/>
    <property type="project" value="TreeGrafter"/>
</dbReference>